<organism evidence="1 2">
    <name type="scientific">Methylovulum psychrotolerans</name>
    <dbReference type="NCBI Taxonomy" id="1704499"/>
    <lineage>
        <taxon>Bacteria</taxon>
        <taxon>Pseudomonadati</taxon>
        <taxon>Pseudomonadota</taxon>
        <taxon>Gammaproteobacteria</taxon>
        <taxon>Methylococcales</taxon>
        <taxon>Methylococcaceae</taxon>
        <taxon>Methylovulum</taxon>
    </lineage>
</organism>
<dbReference type="PANTHER" id="PTHR35271">
    <property type="entry name" value="ABC TRANSPORTER, SUBSTRATE-BINDING LIPOPROTEIN-RELATED"/>
    <property type="match status" value="1"/>
</dbReference>
<reference evidence="1 2" key="1">
    <citation type="submission" date="2017-06" db="EMBL/GenBank/DDBJ databases">
        <title>Genome Sequencing of the methanotroph Methylovulum psychrotolerants str. HV10-M2 isolated from a high-altitude environment.</title>
        <authorList>
            <person name="Mateos-Rivera A."/>
        </authorList>
    </citation>
    <scope>NUCLEOTIDE SEQUENCE [LARGE SCALE GENOMIC DNA]</scope>
    <source>
        <strain evidence="1 2">HV10_M2</strain>
    </source>
</reference>
<evidence type="ECO:0000313" key="2">
    <source>
        <dbReference type="Proteomes" id="UP000197019"/>
    </source>
</evidence>
<dbReference type="InterPro" id="IPR007487">
    <property type="entry name" value="ABC_transpt-TYRBP-like"/>
</dbReference>
<dbReference type="Pfam" id="PF04392">
    <property type="entry name" value="ABC_sub_bind"/>
    <property type="match status" value="3"/>
</dbReference>
<dbReference type="AlphaFoldDB" id="A0A1Z4BU51"/>
<proteinExistence type="predicted"/>
<evidence type="ECO:0000313" key="1">
    <source>
        <dbReference type="EMBL" id="ASF44798.1"/>
    </source>
</evidence>
<protein>
    <recommendedName>
        <fullName evidence="3">ABC transporter substrate-binding protein</fullName>
    </recommendedName>
</protein>
<evidence type="ECO:0008006" key="3">
    <source>
        <dbReference type="Google" id="ProtNLM"/>
    </source>
</evidence>
<dbReference type="OrthoDB" id="9776955at2"/>
<dbReference type="RefSeq" id="WP_088617681.1">
    <property type="nucleotide sequence ID" value="NZ_CP022129.1"/>
</dbReference>
<accession>A0A1Z4BU51</accession>
<dbReference type="EMBL" id="CP022129">
    <property type="protein sequence ID" value="ASF44798.1"/>
    <property type="molecule type" value="Genomic_DNA"/>
</dbReference>
<dbReference type="CDD" id="cd06325">
    <property type="entry name" value="PBP1_ABC_unchar_transporter"/>
    <property type="match status" value="3"/>
</dbReference>
<keyword evidence="2" id="KW-1185">Reference proteome</keyword>
<gene>
    <name evidence="1" type="ORF">CEK71_01250</name>
</gene>
<dbReference type="Proteomes" id="UP000197019">
    <property type="component" value="Chromosome"/>
</dbReference>
<dbReference type="SUPFAM" id="SSF53822">
    <property type="entry name" value="Periplasmic binding protein-like I"/>
    <property type="match status" value="1"/>
</dbReference>
<name>A0A1Z4BU51_9GAMM</name>
<dbReference type="Gene3D" id="3.40.50.2300">
    <property type="match status" value="6"/>
</dbReference>
<dbReference type="KEGG" id="mpsy:CEK71_01250"/>
<dbReference type="PANTHER" id="PTHR35271:SF1">
    <property type="entry name" value="ABC TRANSPORTER, SUBSTRATE-BINDING LIPOPROTEIN"/>
    <property type="match status" value="1"/>
</dbReference>
<dbReference type="InterPro" id="IPR028082">
    <property type="entry name" value="Peripla_BP_I"/>
</dbReference>
<sequence>MTEATKRLAFSILLIVLAAALQLWSDRHNRHQGQARTNTPATIIPIAILQHSSNPMMEEIHAGILAGLHSKGLDDGKNLAITTYNPEGDLPTGNLMAQKITGGDYRLAVSISTVMLQALANANRNGRVGHVFGAVTSPVAAGVGIKALDSLDKPSHLTGIGTPQPVADIFRLAKQLNPALKTVGVVWNPAEVNSEFCTKQARAVAGELGLTLLEAPVEQAKDVREAAESLVARGVEAFWTGGDATVNATVDSLIEVAHNAHIPVFSNISGHAKHGGLFDLGADYHEVGEQIGRIAADVLNGANPATLPVKDYVPKRLFLNEKTLSSLRDAWQFNPALYAQASLVIDKNGVETPLKPANAALPLPAVAPMAMALSAGRTYKIGVAYFAPEPGIDSVMAGLREGLKALGLEEGRNLSFQTMHAQAEISQIPTIGQVLDNSDVDAIVTLTTPVLQGVGMMAKHKPVAFTYVTDPLAAGAGKSFTEHLPNLTGIGSFPPVADMLELTRKVLPGVRSLGTLYNPSEANSVKVAAVLRELCQKAGITLEEIPINTTADVVQAAQAAVARKVGAIVAVGDNTMYQGVDAIAKIAKDANIPLILDQPDFIGHDALMVVGVDYKESGRAVAEPLVQLLAGIKPAGIPFRNVSKKSIVLNEASAQRLHITFPDELRALAVAATDTAPTPPAKPLDHLWKIKRMLYVETPPAEEALHGIDEGFKAAGLQAGRDFVLSDASAQGDMTVLSGLADAAGSDGTELLMTLSTPTLQTVLHKVKKIPIVFTFVANPIIAGAGTDDTHHLPNVTGVYTLAPFQEMVALLKQYFPQLRRVGTLFTPGEDNSVYNMEAFEKAATAQGLSVNKMPVNSASELPNAALAMASQPIDAWVQILDNQIVSGFTAITQAATRAKKPLFTFTESGVKQGAAVAYSMDYYQAGFDAALKAADIMRDTPPAAIAFSKPSKIRLIISEAHAKALQLPLPVGLVNKADLRLP</sequence>